<protein>
    <submittedName>
        <fullName evidence="2">Uncharacterized protein</fullName>
    </submittedName>
</protein>
<dbReference type="AlphaFoldDB" id="A0A0F8YPQ5"/>
<name>A0A0F8YPQ5_9ZZZZ</name>
<feature type="region of interest" description="Disordered" evidence="1">
    <location>
        <begin position="80"/>
        <end position="106"/>
    </location>
</feature>
<accession>A0A0F8YPQ5</accession>
<reference evidence="2" key="1">
    <citation type="journal article" date="2015" name="Nature">
        <title>Complex archaea that bridge the gap between prokaryotes and eukaryotes.</title>
        <authorList>
            <person name="Spang A."/>
            <person name="Saw J.H."/>
            <person name="Jorgensen S.L."/>
            <person name="Zaremba-Niedzwiedzka K."/>
            <person name="Martijn J."/>
            <person name="Lind A.E."/>
            <person name="van Eijk R."/>
            <person name="Schleper C."/>
            <person name="Guy L."/>
            <person name="Ettema T.J."/>
        </authorList>
    </citation>
    <scope>NUCLEOTIDE SEQUENCE</scope>
</reference>
<evidence type="ECO:0000256" key="1">
    <source>
        <dbReference type="SAM" id="MobiDB-lite"/>
    </source>
</evidence>
<comment type="caution">
    <text evidence="2">The sequence shown here is derived from an EMBL/GenBank/DDBJ whole genome shotgun (WGS) entry which is preliminary data.</text>
</comment>
<proteinExistence type="predicted"/>
<dbReference type="EMBL" id="LAZR01052264">
    <property type="protein sequence ID" value="KKK83347.1"/>
    <property type="molecule type" value="Genomic_DNA"/>
</dbReference>
<sequence length="183" mass="20692">MTIDDKGNPIKKEMKNGQVDSSKRAIDAFEKLGIDTVAVEEYFGHGCENLTESDIQEMGKIFISIDAGFSTWEFILGKKLATKPKQPPKNEPKPEPPKNEHPMTTGERYRDYLAKHTGRIQSEAGKDYGLEDLEKLFSQWLLKGHPTVRQSQNVPTNLSLNEIESNDQKYMGMFIAYLSNLPA</sequence>
<gene>
    <name evidence="2" type="ORF">LCGC14_2794310</name>
</gene>
<organism evidence="2">
    <name type="scientific">marine sediment metagenome</name>
    <dbReference type="NCBI Taxonomy" id="412755"/>
    <lineage>
        <taxon>unclassified sequences</taxon>
        <taxon>metagenomes</taxon>
        <taxon>ecological metagenomes</taxon>
    </lineage>
</organism>
<feature type="compositionally biased region" description="Basic and acidic residues" evidence="1">
    <location>
        <begin position="88"/>
        <end position="106"/>
    </location>
</feature>
<evidence type="ECO:0000313" key="2">
    <source>
        <dbReference type="EMBL" id="KKK83347.1"/>
    </source>
</evidence>